<dbReference type="GO" id="GO:0046872">
    <property type="term" value="F:metal ion binding"/>
    <property type="evidence" value="ECO:0007669"/>
    <property type="project" value="UniProtKB-KW"/>
</dbReference>
<dbReference type="eggNOG" id="arCOG01720">
    <property type="taxonomic scope" value="Archaea"/>
</dbReference>
<accession>C7NNI2</accession>
<organism evidence="9 10">
    <name type="scientific">Halorhabdus utahensis (strain DSM 12940 / JCM 11049 / AX-2)</name>
    <dbReference type="NCBI Taxonomy" id="519442"/>
    <lineage>
        <taxon>Archaea</taxon>
        <taxon>Methanobacteriati</taxon>
        <taxon>Methanobacteriota</taxon>
        <taxon>Stenosarchaea group</taxon>
        <taxon>Halobacteria</taxon>
        <taxon>Halobacteriales</taxon>
        <taxon>Haloarculaceae</taxon>
        <taxon>Halorhabdus</taxon>
    </lineage>
</organism>
<dbReference type="SUPFAM" id="SSF50022">
    <property type="entry name" value="ISP domain"/>
    <property type="match status" value="1"/>
</dbReference>
<keyword evidence="4" id="KW-0411">Iron-sulfur</keyword>
<keyword evidence="2" id="KW-0479">Metal-binding</keyword>
<dbReference type="GO" id="GO:0051537">
    <property type="term" value="F:2 iron, 2 sulfur cluster binding"/>
    <property type="evidence" value="ECO:0007669"/>
    <property type="project" value="UniProtKB-KW"/>
</dbReference>
<dbReference type="PRINTS" id="PR00162">
    <property type="entry name" value="RIESKE"/>
</dbReference>
<evidence type="ECO:0000313" key="9">
    <source>
        <dbReference type="EMBL" id="ACV10210.1"/>
    </source>
</evidence>
<dbReference type="CDD" id="cd03467">
    <property type="entry name" value="Rieske"/>
    <property type="match status" value="1"/>
</dbReference>
<evidence type="ECO:0000256" key="5">
    <source>
        <dbReference type="ARBA" id="ARBA00023157"/>
    </source>
</evidence>
<dbReference type="STRING" id="519442.Huta_0021"/>
<dbReference type="PANTHER" id="PTHR10134">
    <property type="entry name" value="CYTOCHROME B-C1 COMPLEX SUBUNIT RIESKE, MITOCHONDRIAL"/>
    <property type="match status" value="1"/>
</dbReference>
<dbReference type="InterPro" id="IPR014349">
    <property type="entry name" value="Rieske_Fe-S_prot"/>
</dbReference>
<evidence type="ECO:0000256" key="7">
    <source>
        <dbReference type="SAM" id="MobiDB-lite"/>
    </source>
</evidence>
<dbReference type="Pfam" id="PF00355">
    <property type="entry name" value="Rieske"/>
    <property type="match status" value="1"/>
</dbReference>
<dbReference type="Proteomes" id="UP000002071">
    <property type="component" value="Chromosome"/>
</dbReference>
<name>C7NNI2_HALUD</name>
<dbReference type="RefSeq" id="WP_012795087.1">
    <property type="nucleotide sequence ID" value="NC_013158.1"/>
</dbReference>
<dbReference type="EMBL" id="CP001687">
    <property type="protein sequence ID" value="ACV10210.1"/>
    <property type="molecule type" value="Genomic_DNA"/>
</dbReference>
<dbReference type="InterPro" id="IPR005805">
    <property type="entry name" value="Rieske_Fe-S_prot_C"/>
</dbReference>
<evidence type="ECO:0000256" key="1">
    <source>
        <dbReference type="ARBA" id="ARBA00022714"/>
    </source>
</evidence>
<dbReference type="AlphaFoldDB" id="C7NNI2"/>
<dbReference type="GeneID" id="8382281"/>
<feature type="region of interest" description="Disordered" evidence="7">
    <location>
        <begin position="1"/>
        <end position="22"/>
    </location>
</feature>
<feature type="domain" description="Rieske" evidence="8">
    <location>
        <begin position="110"/>
        <end position="195"/>
    </location>
</feature>
<dbReference type="GO" id="GO:0016020">
    <property type="term" value="C:membrane"/>
    <property type="evidence" value="ECO:0007669"/>
    <property type="project" value="InterPro"/>
</dbReference>
<dbReference type="Gene3D" id="2.102.10.10">
    <property type="entry name" value="Rieske [2Fe-2S] iron-sulphur domain"/>
    <property type="match status" value="1"/>
</dbReference>
<proteinExistence type="predicted"/>
<evidence type="ECO:0000256" key="6">
    <source>
        <dbReference type="ARBA" id="ARBA00034078"/>
    </source>
</evidence>
<evidence type="ECO:0000256" key="4">
    <source>
        <dbReference type="ARBA" id="ARBA00023014"/>
    </source>
</evidence>
<evidence type="ECO:0000256" key="3">
    <source>
        <dbReference type="ARBA" id="ARBA00023004"/>
    </source>
</evidence>
<dbReference type="HOGENOM" id="CLU_096353_1_0_2"/>
<comment type="cofactor">
    <cofactor evidence="6">
        <name>[2Fe-2S] cluster</name>
        <dbReference type="ChEBI" id="CHEBI:190135"/>
    </cofactor>
</comment>
<keyword evidence="10" id="KW-1185">Reference proteome</keyword>
<dbReference type="InterPro" id="IPR017941">
    <property type="entry name" value="Rieske_2Fe-2S"/>
</dbReference>
<evidence type="ECO:0000256" key="2">
    <source>
        <dbReference type="ARBA" id="ARBA00022723"/>
    </source>
</evidence>
<sequence length="209" mass="21893">MSDECPCDHDGEASGPVRPSLFDDDRAELQRRDIAKLLATAGGLTGLASLAAPLAGLQQVFQRTYTGPIYGESIPLVDGEGNRITPDRLEEGEQLTVFPEPRPGIGDAPTLLVRFPETEYGGGTELAYTVDGYAAYSKICTHAGCTVSDREGETLVCPCHYGKFDPTNGAAVTGGPPPRPLPQLPITLASEGHLIATGDFDGHVGAGGE</sequence>
<evidence type="ECO:0000259" key="8">
    <source>
        <dbReference type="PROSITE" id="PS51296"/>
    </source>
</evidence>
<evidence type="ECO:0000313" key="10">
    <source>
        <dbReference type="Proteomes" id="UP000002071"/>
    </source>
</evidence>
<feature type="compositionally biased region" description="Basic and acidic residues" evidence="7">
    <location>
        <begin position="1"/>
        <end position="12"/>
    </location>
</feature>
<keyword evidence="1" id="KW-0001">2Fe-2S</keyword>
<protein>
    <submittedName>
        <fullName evidence="9">Rieske (2Fe-2S) domain protein</fullName>
    </submittedName>
</protein>
<dbReference type="KEGG" id="hut:Huta_0021"/>
<keyword evidence="5" id="KW-1015">Disulfide bond</keyword>
<gene>
    <name evidence="9" type="ordered locus">Huta_0021</name>
</gene>
<dbReference type="PROSITE" id="PS51296">
    <property type="entry name" value="RIESKE"/>
    <property type="match status" value="1"/>
</dbReference>
<keyword evidence="3" id="KW-0408">Iron</keyword>
<dbReference type="InterPro" id="IPR036922">
    <property type="entry name" value="Rieske_2Fe-2S_sf"/>
</dbReference>
<reference evidence="9 10" key="1">
    <citation type="journal article" date="2009" name="Stand. Genomic Sci.">
        <title>Complete genome sequence of Halorhabdus utahensis type strain (AX-2).</title>
        <authorList>
            <person name="Anderson I."/>
            <person name="Tindall B.J."/>
            <person name="Pomrenke H."/>
            <person name="Goker M."/>
            <person name="Lapidus A."/>
            <person name="Nolan M."/>
            <person name="Copeland A."/>
            <person name="Glavina Del Rio T."/>
            <person name="Chen F."/>
            <person name="Tice H."/>
            <person name="Cheng J.F."/>
            <person name="Lucas S."/>
            <person name="Chertkov O."/>
            <person name="Bruce D."/>
            <person name="Brettin T."/>
            <person name="Detter J.C."/>
            <person name="Han C."/>
            <person name="Goodwin L."/>
            <person name="Land M."/>
            <person name="Hauser L."/>
            <person name="Chang Y.J."/>
            <person name="Jeffries C.D."/>
            <person name="Pitluck S."/>
            <person name="Pati A."/>
            <person name="Mavromatis K."/>
            <person name="Ivanova N."/>
            <person name="Ovchinnikova G."/>
            <person name="Chen A."/>
            <person name="Palaniappan K."/>
            <person name="Chain P."/>
            <person name="Rohde M."/>
            <person name="Bristow J."/>
            <person name="Eisen J.A."/>
            <person name="Markowitz V."/>
            <person name="Hugenholtz P."/>
            <person name="Kyrpides N.C."/>
            <person name="Klenk H.P."/>
        </authorList>
    </citation>
    <scope>NUCLEOTIDE SEQUENCE [LARGE SCALE GENOMIC DNA]</scope>
    <source>
        <strain evidence="10">DSM 12940 / JCM 11049 / AX-2</strain>
    </source>
</reference>